<comment type="similarity">
    <text evidence="7">Belongs to the TRAFAC class myosin-kinesin ATPase superfamily. Kinesin family.</text>
</comment>
<evidence type="ECO:0000256" key="6">
    <source>
        <dbReference type="ARBA" id="ARBA00023212"/>
    </source>
</evidence>
<feature type="domain" description="Kinesin motor" evidence="9">
    <location>
        <begin position="119"/>
        <end position="399"/>
    </location>
</feature>
<feature type="binding site" evidence="7">
    <location>
        <begin position="206"/>
        <end position="213"/>
    </location>
    <ligand>
        <name>ATP</name>
        <dbReference type="ChEBI" id="CHEBI:30616"/>
    </ligand>
</feature>
<dbReference type="Pfam" id="PF00225">
    <property type="entry name" value="Kinesin"/>
    <property type="match status" value="1"/>
</dbReference>
<evidence type="ECO:0000256" key="2">
    <source>
        <dbReference type="ARBA" id="ARBA00022701"/>
    </source>
</evidence>
<dbReference type="InterPro" id="IPR001752">
    <property type="entry name" value="Kinesin_motor_dom"/>
</dbReference>
<dbReference type="GO" id="GO:0008017">
    <property type="term" value="F:microtubule binding"/>
    <property type="evidence" value="ECO:0007669"/>
    <property type="project" value="InterPro"/>
</dbReference>
<keyword evidence="2" id="KW-0493">Microtubule</keyword>
<dbReference type="GO" id="GO:0007018">
    <property type="term" value="P:microtubule-based movement"/>
    <property type="evidence" value="ECO:0007669"/>
    <property type="project" value="InterPro"/>
</dbReference>
<dbReference type="PROSITE" id="PS50067">
    <property type="entry name" value="KINESIN_MOTOR_2"/>
    <property type="match status" value="1"/>
</dbReference>
<proteinExistence type="inferred from homology"/>
<evidence type="ECO:0000256" key="3">
    <source>
        <dbReference type="ARBA" id="ARBA00022741"/>
    </source>
</evidence>
<keyword evidence="11" id="KW-1185">Reference proteome</keyword>
<dbReference type="Ensembl" id="ENSSLUT00000030757.1">
    <property type="protein sequence ID" value="ENSSLUP00000029809.1"/>
    <property type="gene ID" value="ENSSLUG00000013385.1"/>
</dbReference>
<dbReference type="Proteomes" id="UP000694568">
    <property type="component" value="Unplaced"/>
</dbReference>
<reference evidence="10" key="1">
    <citation type="submission" date="2025-08" db="UniProtKB">
        <authorList>
            <consortium name="Ensembl"/>
        </authorList>
    </citation>
    <scope>IDENTIFICATION</scope>
</reference>
<dbReference type="GeneTree" id="ENSGT00940000160597"/>
<keyword evidence="8" id="KW-0175">Coiled coil</keyword>
<evidence type="ECO:0000256" key="8">
    <source>
        <dbReference type="SAM" id="Coils"/>
    </source>
</evidence>
<dbReference type="InterPro" id="IPR036961">
    <property type="entry name" value="Kinesin_motor_dom_sf"/>
</dbReference>
<reference evidence="10" key="2">
    <citation type="submission" date="2025-09" db="UniProtKB">
        <authorList>
            <consortium name="Ensembl"/>
        </authorList>
    </citation>
    <scope>IDENTIFICATION</scope>
</reference>
<dbReference type="GO" id="GO:0005524">
    <property type="term" value="F:ATP binding"/>
    <property type="evidence" value="ECO:0007669"/>
    <property type="project" value="UniProtKB-UniRule"/>
</dbReference>
<comment type="subcellular location">
    <subcellularLocation>
        <location evidence="1">Cytoplasm</location>
        <location evidence="1">Cytoskeleton</location>
    </subcellularLocation>
</comment>
<sequence length="399" mass="44670">GAATVAAGPSTGKKSCLIDSFSHSLMMLLCTGGTVIEELEKVSGEKSLLEKELSDLKKKYKDRETELQTLKLYLFLCLFPVQTTLGDRESEISCLKDTIHSGEMERRQLHNTIQELKGNIRVFCRVRPLVDGGLSEHIQLPVGNKRIRLVRREKSHTGGPDTQKNFTFNFDRVFGPQASQHEVFEEISPLVQSALDGYNVCVFAYGQTGSGKTFTMEGSGEDGELSGIIPKAQENIFNKAEKLGEQGWEFTFTASFMEVYNETLRDLLFTGKKRPNHLIKRQADKVTITNLKYVKVSNKDQVLGLIKTANQNRATAETSRNERSSRSHFVFQMEIQGVNVGRGIQHNCEYNLANYVKIQNVSLSQLATVINALAKKVCKQQHLADKHNAELERAAPLTL</sequence>
<protein>
    <recommendedName>
        <fullName evidence="9">Kinesin motor domain-containing protein</fullName>
    </recommendedName>
</protein>
<dbReference type="InterPro" id="IPR027417">
    <property type="entry name" value="P-loop_NTPase"/>
</dbReference>
<evidence type="ECO:0000259" key="9">
    <source>
        <dbReference type="PROSITE" id="PS50067"/>
    </source>
</evidence>
<dbReference type="InterPro" id="IPR027640">
    <property type="entry name" value="Kinesin-like_fam"/>
</dbReference>
<evidence type="ECO:0000313" key="11">
    <source>
        <dbReference type="Proteomes" id="UP000694568"/>
    </source>
</evidence>
<keyword evidence="5 7" id="KW-0505">Motor protein</keyword>
<name>A0A8C9YWK4_SANLU</name>
<dbReference type="SMART" id="SM00129">
    <property type="entry name" value="KISc"/>
    <property type="match status" value="1"/>
</dbReference>
<dbReference type="AlphaFoldDB" id="A0A8C9YWK4"/>
<keyword evidence="6" id="KW-0963">Cytoplasm</keyword>
<evidence type="ECO:0000256" key="1">
    <source>
        <dbReference type="ARBA" id="ARBA00004245"/>
    </source>
</evidence>
<dbReference type="Gene3D" id="3.40.850.10">
    <property type="entry name" value="Kinesin motor domain"/>
    <property type="match status" value="1"/>
</dbReference>
<dbReference type="PANTHER" id="PTHR47972:SF45">
    <property type="entry name" value="PROTEIN CLARET SEGREGATIONAL"/>
    <property type="match status" value="1"/>
</dbReference>
<evidence type="ECO:0000256" key="7">
    <source>
        <dbReference type="PROSITE-ProRule" id="PRU00283"/>
    </source>
</evidence>
<keyword evidence="6" id="KW-0206">Cytoskeleton</keyword>
<evidence type="ECO:0000256" key="4">
    <source>
        <dbReference type="ARBA" id="ARBA00022840"/>
    </source>
</evidence>
<organism evidence="10 11">
    <name type="scientific">Sander lucioperca</name>
    <name type="common">Pike-perch</name>
    <name type="synonym">Perca lucioperca</name>
    <dbReference type="NCBI Taxonomy" id="283035"/>
    <lineage>
        <taxon>Eukaryota</taxon>
        <taxon>Metazoa</taxon>
        <taxon>Chordata</taxon>
        <taxon>Craniata</taxon>
        <taxon>Vertebrata</taxon>
        <taxon>Euteleostomi</taxon>
        <taxon>Actinopterygii</taxon>
        <taxon>Neopterygii</taxon>
        <taxon>Teleostei</taxon>
        <taxon>Neoteleostei</taxon>
        <taxon>Acanthomorphata</taxon>
        <taxon>Eupercaria</taxon>
        <taxon>Perciformes</taxon>
        <taxon>Percoidei</taxon>
        <taxon>Percidae</taxon>
        <taxon>Luciopercinae</taxon>
        <taxon>Sander</taxon>
    </lineage>
</organism>
<dbReference type="SUPFAM" id="SSF52540">
    <property type="entry name" value="P-loop containing nucleoside triphosphate hydrolases"/>
    <property type="match status" value="1"/>
</dbReference>
<dbReference type="GO" id="GO:0003777">
    <property type="term" value="F:microtubule motor activity"/>
    <property type="evidence" value="ECO:0007669"/>
    <property type="project" value="InterPro"/>
</dbReference>
<accession>A0A8C9YWK4</accession>
<dbReference type="PANTHER" id="PTHR47972">
    <property type="entry name" value="KINESIN-LIKE PROTEIN KLP-3"/>
    <property type="match status" value="1"/>
</dbReference>
<dbReference type="PRINTS" id="PR00380">
    <property type="entry name" value="KINESINHEAVY"/>
</dbReference>
<evidence type="ECO:0000256" key="5">
    <source>
        <dbReference type="ARBA" id="ARBA00023175"/>
    </source>
</evidence>
<keyword evidence="4 7" id="KW-0067">ATP-binding</keyword>
<dbReference type="GO" id="GO:0005874">
    <property type="term" value="C:microtubule"/>
    <property type="evidence" value="ECO:0007669"/>
    <property type="project" value="UniProtKB-KW"/>
</dbReference>
<evidence type="ECO:0000313" key="10">
    <source>
        <dbReference type="Ensembl" id="ENSSLUP00000029809.1"/>
    </source>
</evidence>
<feature type="coiled-coil region" evidence="8">
    <location>
        <begin position="39"/>
        <end position="66"/>
    </location>
</feature>
<keyword evidence="3 7" id="KW-0547">Nucleotide-binding</keyword>